<dbReference type="OrthoDB" id="448989at2759"/>
<gene>
    <name evidence="1" type="ORF">SteCoe_12185</name>
</gene>
<organism evidence="1 2">
    <name type="scientific">Stentor coeruleus</name>
    <dbReference type="NCBI Taxonomy" id="5963"/>
    <lineage>
        <taxon>Eukaryota</taxon>
        <taxon>Sar</taxon>
        <taxon>Alveolata</taxon>
        <taxon>Ciliophora</taxon>
        <taxon>Postciliodesmatophora</taxon>
        <taxon>Heterotrichea</taxon>
        <taxon>Heterotrichida</taxon>
        <taxon>Stentoridae</taxon>
        <taxon>Stentor</taxon>
    </lineage>
</organism>
<dbReference type="Proteomes" id="UP000187209">
    <property type="component" value="Unassembled WGS sequence"/>
</dbReference>
<dbReference type="AlphaFoldDB" id="A0A1R2CBD8"/>
<name>A0A1R2CBD8_9CILI</name>
<reference evidence="1 2" key="1">
    <citation type="submission" date="2016-11" db="EMBL/GenBank/DDBJ databases">
        <title>The macronuclear genome of Stentor coeruleus: a giant cell with tiny introns.</title>
        <authorList>
            <person name="Slabodnick M."/>
            <person name="Ruby J.G."/>
            <person name="Reiff S.B."/>
            <person name="Swart E.C."/>
            <person name="Gosai S."/>
            <person name="Prabakaran S."/>
            <person name="Witkowska E."/>
            <person name="Larue G.E."/>
            <person name="Fisher S."/>
            <person name="Freeman R.M."/>
            <person name="Gunawardena J."/>
            <person name="Chu W."/>
            <person name="Stover N.A."/>
            <person name="Gregory B.D."/>
            <person name="Nowacki M."/>
            <person name="Derisi J."/>
            <person name="Roy S.W."/>
            <person name="Marshall W.F."/>
            <person name="Sood P."/>
        </authorList>
    </citation>
    <scope>NUCLEOTIDE SEQUENCE [LARGE SCALE GENOMIC DNA]</scope>
    <source>
        <strain evidence="1">WM001</strain>
    </source>
</reference>
<protein>
    <recommendedName>
        <fullName evidence="3">EF-hand domain-containing protein</fullName>
    </recommendedName>
</protein>
<proteinExistence type="predicted"/>
<comment type="caution">
    <text evidence="1">The sequence shown here is derived from an EMBL/GenBank/DDBJ whole genome shotgun (WGS) entry which is preliminary data.</text>
</comment>
<evidence type="ECO:0008006" key="3">
    <source>
        <dbReference type="Google" id="ProtNLM"/>
    </source>
</evidence>
<sequence length="506" mass="59024">MENHISPQYNLNGNLMQTLETKKNEQTTIFTLDLKDKQTKDPWPGRPRIRTRQELLNERKKEFLPDPSYDIDNDGFVSHRDLFISKQFDDDKDGKLNDVERRNAENALRSGFLDNFRLGLESRVPNYQARVIQKRGVIMDNDANEKIVATYPIVKHSSLPVISSRKQLVGTRKHLPVSGRPYENVFRVETSRIDPEDYVKEPKISSFKDIKNSFNQTVRNKQGLTDPTDFKLAKCPSTEYIAYPRYSSQSQMNTQKKKELLENLHEKANYNHISREEHLKEREKFLIFYNDGPTIKDLKEKVKKETNDYNQNTFFNISIGVHGKELPKFTDNLKEYWKVKDKYIEEPKNSSQTLFNMQKLNLAPIDKYRESDVTGKEIPKTQYKIIKKQYAEIADKPNHVIPYGGYIPVENTEFEYKQTNVKYKMSTIVGHFLNKAEEMGIKMTVHEDKEPKTERTVIPESNVSQTLELLLPKTSNSNVKKVPLRQMTSHNPLRTTGFVMKNSSES</sequence>
<accession>A0A1R2CBD8</accession>
<evidence type="ECO:0000313" key="1">
    <source>
        <dbReference type="EMBL" id="OMJ86334.1"/>
    </source>
</evidence>
<keyword evidence="2" id="KW-1185">Reference proteome</keyword>
<dbReference type="EMBL" id="MPUH01000209">
    <property type="protein sequence ID" value="OMJ86334.1"/>
    <property type="molecule type" value="Genomic_DNA"/>
</dbReference>
<evidence type="ECO:0000313" key="2">
    <source>
        <dbReference type="Proteomes" id="UP000187209"/>
    </source>
</evidence>